<dbReference type="EMBL" id="SACK01000005">
    <property type="protein sequence ID" value="RVU00312.1"/>
    <property type="molecule type" value="Genomic_DNA"/>
</dbReference>
<evidence type="ECO:0000256" key="1">
    <source>
        <dbReference type="ARBA" id="ARBA00004651"/>
    </source>
</evidence>
<proteinExistence type="inferred from homology"/>
<keyword evidence="6 7" id="KW-0472">Membrane</keyword>
<comment type="subcellular location">
    <subcellularLocation>
        <location evidence="1">Cell membrane</location>
        <topology evidence="1">Multi-pass membrane protein</topology>
    </subcellularLocation>
</comment>
<dbReference type="Proteomes" id="UP000282759">
    <property type="component" value="Unassembled WGS sequence"/>
</dbReference>
<feature type="domain" description="YetF C-terminal" evidence="8">
    <location>
        <begin position="104"/>
        <end position="176"/>
    </location>
</feature>
<gene>
    <name evidence="9" type="ORF">EOD41_12575</name>
</gene>
<organism evidence="9 10">
    <name type="scientific">Mucilaginibacter limnophilus</name>
    <dbReference type="NCBI Taxonomy" id="1932778"/>
    <lineage>
        <taxon>Bacteria</taxon>
        <taxon>Pseudomonadati</taxon>
        <taxon>Bacteroidota</taxon>
        <taxon>Sphingobacteriia</taxon>
        <taxon>Sphingobacteriales</taxon>
        <taxon>Sphingobacteriaceae</taxon>
        <taxon>Mucilaginibacter</taxon>
    </lineage>
</organism>
<dbReference type="AlphaFoldDB" id="A0A437MRM8"/>
<evidence type="ECO:0000256" key="7">
    <source>
        <dbReference type="SAM" id="Phobius"/>
    </source>
</evidence>
<dbReference type="Pfam" id="PF04239">
    <property type="entry name" value="DUF421"/>
    <property type="match status" value="1"/>
</dbReference>
<keyword evidence="5 7" id="KW-1133">Transmembrane helix</keyword>
<dbReference type="RefSeq" id="WP_127705408.1">
    <property type="nucleotide sequence ID" value="NZ_SACK01000005.1"/>
</dbReference>
<dbReference type="InterPro" id="IPR023090">
    <property type="entry name" value="UPF0702_alpha/beta_dom_sf"/>
</dbReference>
<evidence type="ECO:0000259" key="8">
    <source>
        <dbReference type="Pfam" id="PF04239"/>
    </source>
</evidence>
<dbReference type="OrthoDB" id="6538282at2"/>
<name>A0A437MRM8_9SPHI</name>
<dbReference type="Gene3D" id="3.30.240.20">
    <property type="entry name" value="bsu07140 like domains"/>
    <property type="match status" value="1"/>
</dbReference>
<accession>A0A437MRM8</accession>
<dbReference type="PANTHER" id="PTHR34582:SF6">
    <property type="entry name" value="UPF0702 TRANSMEMBRANE PROTEIN YCAP"/>
    <property type="match status" value="1"/>
</dbReference>
<evidence type="ECO:0000256" key="3">
    <source>
        <dbReference type="ARBA" id="ARBA00022475"/>
    </source>
</evidence>
<feature type="transmembrane region" description="Helical" evidence="7">
    <location>
        <begin position="23"/>
        <end position="46"/>
    </location>
</feature>
<reference evidence="9 10" key="1">
    <citation type="submission" date="2019-01" db="EMBL/GenBank/DDBJ databases">
        <authorList>
            <person name="Chen W.-M."/>
        </authorList>
    </citation>
    <scope>NUCLEOTIDE SEQUENCE [LARGE SCALE GENOMIC DNA]</scope>
    <source>
        <strain evidence="9 10">YBJ-36</strain>
    </source>
</reference>
<feature type="transmembrane region" description="Helical" evidence="7">
    <location>
        <begin position="58"/>
        <end position="74"/>
    </location>
</feature>
<keyword evidence="10" id="KW-1185">Reference proteome</keyword>
<dbReference type="InterPro" id="IPR007353">
    <property type="entry name" value="DUF421"/>
</dbReference>
<keyword evidence="4 7" id="KW-0812">Transmembrane</keyword>
<feature type="transmembrane region" description="Helical" evidence="7">
    <location>
        <begin position="80"/>
        <end position="97"/>
    </location>
</feature>
<sequence>MKPEEIKIGDWMRWLVGQVPGDFYIELFIRAVFIYLLLMIAMRVLGKRMSSQIGRNDMVAMVTLAATIGIPLQAPDRGLLPAVVITILVVWISRWIAKKAFYDQKFERFSQGNISVLVKNAVMDIPEMKRVRLTKERLVAELRFNGVKQLGQVKRLYMEANGKFTIIREEEPKPGLFIIPRLDHELYERFERSDSLLACENCGFTKEKPFEPEQTACPSCGYKIWTPAVMQDS</sequence>
<evidence type="ECO:0000256" key="5">
    <source>
        <dbReference type="ARBA" id="ARBA00022989"/>
    </source>
</evidence>
<dbReference type="PANTHER" id="PTHR34582">
    <property type="entry name" value="UPF0702 TRANSMEMBRANE PROTEIN YCAP"/>
    <property type="match status" value="1"/>
</dbReference>
<comment type="similarity">
    <text evidence="2">Belongs to the UPF0702 family.</text>
</comment>
<protein>
    <submittedName>
        <fullName evidence="9">DUF421 domain-containing protein</fullName>
    </submittedName>
</protein>
<evidence type="ECO:0000256" key="2">
    <source>
        <dbReference type="ARBA" id="ARBA00006448"/>
    </source>
</evidence>
<dbReference type="GO" id="GO:0005886">
    <property type="term" value="C:plasma membrane"/>
    <property type="evidence" value="ECO:0007669"/>
    <property type="project" value="UniProtKB-SubCell"/>
</dbReference>
<evidence type="ECO:0000313" key="10">
    <source>
        <dbReference type="Proteomes" id="UP000282759"/>
    </source>
</evidence>
<evidence type="ECO:0000313" key="9">
    <source>
        <dbReference type="EMBL" id="RVU00312.1"/>
    </source>
</evidence>
<evidence type="ECO:0000256" key="6">
    <source>
        <dbReference type="ARBA" id="ARBA00023136"/>
    </source>
</evidence>
<keyword evidence="3" id="KW-1003">Cell membrane</keyword>
<evidence type="ECO:0000256" key="4">
    <source>
        <dbReference type="ARBA" id="ARBA00022692"/>
    </source>
</evidence>
<comment type="caution">
    <text evidence="9">The sequence shown here is derived from an EMBL/GenBank/DDBJ whole genome shotgun (WGS) entry which is preliminary data.</text>
</comment>